<organism evidence="7 8">
    <name type="scientific">Nonomuraea endophytica</name>
    <dbReference type="NCBI Taxonomy" id="714136"/>
    <lineage>
        <taxon>Bacteria</taxon>
        <taxon>Bacillati</taxon>
        <taxon>Actinomycetota</taxon>
        <taxon>Actinomycetes</taxon>
        <taxon>Streptosporangiales</taxon>
        <taxon>Streptosporangiaceae</taxon>
        <taxon>Nonomuraea</taxon>
    </lineage>
</organism>
<dbReference type="PANTHER" id="PTHR42973">
    <property type="entry name" value="BINDING OXIDOREDUCTASE, PUTATIVE (AFU_ORTHOLOGUE AFUA_1G17690)-RELATED"/>
    <property type="match status" value="1"/>
</dbReference>
<dbReference type="RefSeq" id="WP_184957700.1">
    <property type="nucleotide sequence ID" value="NZ_JACHIN010000001.1"/>
</dbReference>
<dbReference type="InterPro" id="IPR016169">
    <property type="entry name" value="FAD-bd_PCMH_sub2"/>
</dbReference>
<dbReference type="PANTHER" id="PTHR42973:SF39">
    <property type="entry name" value="FAD-BINDING PCMH-TYPE DOMAIN-CONTAINING PROTEIN"/>
    <property type="match status" value="1"/>
</dbReference>
<evidence type="ECO:0000256" key="2">
    <source>
        <dbReference type="ARBA" id="ARBA00005466"/>
    </source>
</evidence>
<sequence>MNRRDFLGAAALVPLSLSTAPPDWAGLRRGLKGTLVRPGDAAYDRSKRLFNPAFDGIRPGGIAYCETSEDVAKCLAFARRTGVAVTARSGGHSYAGWSTGSGLVVDLSRMDGVAHRAGLATIGPGARLMDVYTKLARHGVSIPAGSCPTVGVGGLALGGGIGAVSRKYGLTCDRLVSARVVTADGRILDCDANRHPALFWACRGGGGGNFGVVTSFTFRTHTAREIGHFYLRWPWPKAAAAVAAWQDWAPGAPDELWSSLHLVRDRSGLHVQLAGTFLGGLTGLNRHLAALVAKVGQPQARTARVVPYLTAMRIMAGGPGLRTTFSAKSHLAYGKLPTAGIAKLVAWVAGPGQHAVLLDAFGGAIGRVGVRDTAFPHRAALYSVQYYADGTSRTWLRGVHGEMRAFLGDHAYVNYVDPDLRAWRSAYYGPNAARLAEVKATYDPGRVFRLPQGV</sequence>
<evidence type="ECO:0000256" key="4">
    <source>
        <dbReference type="ARBA" id="ARBA00022827"/>
    </source>
</evidence>
<dbReference type="Gene3D" id="3.30.465.10">
    <property type="match status" value="1"/>
</dbReference>
<dbReference type="InterPro" id="IPR016166">
    <property type="entry name" value="FAD-bd_PCMH"/>
</dbReference>
<dbReference type="Proteomes" id="UP000568380">
    <property type="component" value="Unassembled WGS sequence"/>
</dbReference>
<protein>
    <submittedName>
        <fullName evidence="7">FAD/FMN-containing dehydrogenase</fullName>
    </submittedName>
</protein>
<comment type="caution">
    <text evidence="7">The sequence shown here is derived from an EMBL/GenBank/DDBJ whole genome shotgun (WGS) entry which is preliminary data.</text>
</comment>
<evidence type="ECO:0000313" key="8">
    <source>
        <dbReference type="Proteomes" id="UP000568380"/>
    </source>
</evidence>
<dbReference type="AlphaFoldDB" id="A0A7W8EDU8"/>
<keyword evidence="8" id="KW-1185">Reference proteome</keyword>
<comment type="similarity">
    <text evidence="2">Belongs to the oxygen-dependent FAD-linked oxidoreductase family.</text>
</comment>
<dbReference type="InterPro" id="IPR036318">
    <property type="entry name" value="FAD-bd_PCMH-like_sf"/>
</dbReference>
<dbReference type="SUPFAM" id="SSF56176">
    <property type="entry name" value="FAD-binding/transporter-associated domain-like"/>
    <property type="match status" value="1"/>
</dbReference>
<dbReference type="EMBL" id="JACHIN010000001">
    <property type="protein sequence ID" value="MBB5074697.1"/>
    <property type="molecule type" value="Genomic_DNA"/>
</dbReference>
<evidence type="ECO:0000256" key="5">
    <source>
        <dbReference type="ARBA" id="ARBA00023002"/>
    </source>
</evidence>
<dbReference type="Gene3D" id="3.30.43.10">
    <property type="entry name" value="Uridine Diphospho-n-acetylenolpyruvylglucosamine Reductase, domain 2"/>
    <property type="match status" value="1"/>
</dbReference>
<dbReference type="Gene3D" id="3.40.462.20">
    <property type="match status" value="1"/>
</dbReference>
<evidence type="ECO:0000313" key="7">
    <source>
        <dbReference type="EMBL" id="MBB5074697.1"/>
    </source>
</evidence>
<dbReference type="PROSITE" id="PS51387">
    <property type="entry name" value="FAD_PCMH"/>
    <property type="match status" value="1"/>
</dbReference>
<evidence type="ECO:0000256" key="1">
    <source>
        <dbReference type="ARBA" id="ARBA00001974"/>
    </source>
</evidence>
<dbReference type="PROSITE" id="PS00862">
    <property type="entry name" value="OX2_COVAL_FAD"/>
    <property type="match status" value="1"/>
</dbReference>
<dbReference type="InterPro" id="IPR006093">
    <property type="entry name" value="Oxy_OxRdtase_FAD_BS"/>
</dbReference>
<accession>A0A7W8EDU8</accession>
<comment type="cofactor">
    <cofactor evidence="1">
        <name>FAD</name>
        <dbReference type="ChEBI" id="CHEBI:57692"/>
    </cofactor>
</comment>
<keyword evidence="5" id="KW-0560">Oxidoreductase</keyword>
<keyword evidence="4" id="KW-0274">FAD</keyword>
<name>A0A7W8EDU8_9ACTN</name>
<evidence type="ECO:0000256" key="3">
    <source>
        <dbReference type="ARBA" id="ARBA00022630"/>
    </source>
</evidence>
<dbReference type="GO" id="GO:0071949">
    <property type="term" value="F:FAD binding"/>
    <property type="evidence" value="ECO:0007669"/>
    <property type="project" value="InterPro"/>
</dbReference>
<dbReference type="InterPro" id="IPR050416">
    <property type="entry name" value="FAD-linked_Oxidoreductase"/>
</dbReference>
<proteinExistence type="inferred from homology"/>
<dbReference type="InterPro" id="IPR016167">
    <property type="entry name" value="FAD-bd_PCMH_sub1"/>
</dbReference>
<dbReference type="InterPro" id="IPR006094">
    <property type="entry name" value="Oxid_FAD_bind_N"/>
</dbReference>
<evidence type="ECO:0000259" key="6">
    <source>
        <dbReference type="PROSITE" id="PS51387"/>
    </source>
</evidence>
<reference evidence="7 8" key="1">
    <citation type="submission" date="2020-08" db="EMBL/GenBank/DDBJ databases">
        <title>Genomic Encyclopedia of Type Strains, Phase IV (KMG-IV): sequencing the most valuable type-strain genomes for metagenomic binning, comparative biology and taxonomic classification.</title>
        <authorList>
            <person name="Goeker M."/>
        </authorList>
    </citation>
    <scope>NUCLEOTIDE SEQUENCE [LARGE SCALE GENOMIC DNA]</scope>
    <source>
        <strain evidence="7 8">DSM 45385</strain>
    </source>
</reference>
<dbReference type="InterPro" id="IPR012951">
    <property type="entry name" value="BBE"/>
</dbReference>
<dbReference type="GO" id="GO:0016491">
    <property type="term" value="F:oxidoreductase activity"/>
    <property type="evidence" value="ECO:0007669"/>
    <property type="project" value="UniProtKB-KW"/>
</dbReference>
<feature type="domain" description="FAD-binding PCMH-type" evidence="6">
    <location>
        <begin position="54"/>
        <end position="223"/>
    </location>
</feature>
<dbReference type="Pfam" id="PF08031">
    <property type="entry name" value="BBE"/>
    <property type="match status" value="1"/>
</dbReference>
<dbReference type="Pfam" id="PF01565">
    <property type="entry name" value="FAD_binding_4"/>
    <property type="match status" value="1"/>
</dbReference>
<gene>
    <name evidence="7" type="ORF">HNR40_000143</name>
</gene>
<keyword evidence="3" id="KW-0285">Flavoprotein</keyword>